<proteinExistence type="inferred from homology"/>
<keyword evidence="4 9" id="KW-0159">Chromosome partition</keyword>
<dbReference type="AlphaFoldDB" id="A0A2C9CN82"/>
<dbReference type="Proteomes" id="UP000220034">
    <property type="component" value="Unassembled WGS sequence"/>
</dbReference>
<evidence type="ECO:0000256" key="3">
    <source>
        <dbReference type="ARBA" id="ARBA00022618"/>
    </source>
</evidence>
<comment type="subunit">
    <text evidence="9">Forms a cyclic heterotetrameric complex composed of two molecules of XerC and two molecules of XerD.</text>
</comment>
<dbReference type="GO" id="GO:0005737">
    <property type="term" value="C:cytoplasm"/>
    <property type="evidence" value="ECO:0007669"/>
    <property type="project" value="UniProtKB-SubCell"/>
</dbReference>
<dbReference type="GO" id="GO:0009037">
    <property type="term" value="F:tyrosine-based site-specific recombinase activity"/>
    <property type="evidence" value="ECO:0007669"/>
    <property type="project" value="UniProtKB-UniRule"/>
</dbReference>
<dbReference type="InterPro" id="IPR002104">
    <property type="entry name" value="Integrase_catalytic"/>
</dbReference>
<evidence type="ECO:0000256" key="6">
    <source>
        <dbReference type="ARBA" id="ARBA00023125"/>
    </source>
</evidence>
<keyword evidence="13" id="KW-1185">Reference proteome</keyword>
<name>A0A2C9CN82_9RHOB</name>
<dbReference type="GO" id="GO:0051301">
    <property type="term" value="P:cell division"/>
    <property type="evidence" value="ECO:0007669"/>
    <property type="project" value="UniProtKB-KW"/>
</dbReference>
<evidence type="ECO:0000256" key="7">
    <source>
        <dbReference type="ARBA" id="ARBA00023172"/>
    </source>
</evidence>
<evidence type="ECO:0000256" key="1">
    <source>
        <dbReference type="ARBA" id="ARBA00004496"/>
    </source>
</evidence>
<dbReference type="GO" id="GO:0003677">
    <property type="term" value="F:DNA binding"/>
    <property type="evidence" value="ECO:0007669"/>
    <property type="project" value="UniProtKB-UniRule"/>
</dbReference>
<dbReference type="Pfam" id="PF00589">
    <property type="entry name" value="Phage_integrase"/>
    <property type="match status" value="1"/>
</dbReference>
<feature type="active site" evidence="9">
    <location>
        <position position="259"/>
    </location>
</feature>
<reference evidence="13" key="1">
    <citation type="submission" date="2017-09" db="EMBL/GenBank/DDBJ databases">
        <authorList>
            <person name="Varghese N."/>
            <person name="Submissions S."/>
        </authorList>
    </citation>
    <scope>NUCLEOTIDE SEQUENCE [LARGE SCALE GENOMIC DNA]</scope>
    <source>
        <strain evidence="13">C7</strain>
    </source>
</reference>
<sequence length="315" mass="33952">MSNHPLSGTDGALALLSRWIDQIVAVRGQSPRTADSYRHDVSNYLGFLNLHRGEPVGLNGLGTVTSPEMRAWIAHLRDADLSARSAARALSAVKSFHRWLAETEGLDATAVMATRAPRVKAGLPRPLSTEAARAVIDNADVHHPEPWIAARDTAVLTLLYACGLRISEALALRHSDAPLGKTLHIIGKGNKERQVPVLPAAQQAVDVYLQLCPYKVDPDGALFLGARGGPLAASMVQKRMADLRAQLGLPATATPHALRHSFATHLLEAGGDLRAIQTLLGHESLSSTQIYTSLDQTRLMEIYDAAKKKRTTTEG</sequence>
<feature type="active site" evidence="9">
    <location>
        <position position="256"/>
    </location>
</feature>
<comment type="subcellular location">
    <subcellularLocation>
        <location evidence="1 9">Cytoplasm</location>
    </subcellularLocation>
</comment>
<evidence type="ECO:0000256" key="4">
    <source>
        <dbReference type="ARBA" id="ARBA00022829"/>
    </source>
</evidence>
<evidence type="ECO:0000313" key="13">
    <source>
        <dbReference type="Proteomes" id="UP000220034"/>
    </source>
</evidence>
<feature type="active site" evidence="9">
    <location>
        <position position="188"/>
    </location>
</feature>
<dbReference type="InterPro" id="IPR013762">
    <property type="entry name" value="Integrase-like_cat_sf"/>
</dbReference>
<dbReference type="EMBL" id="OCTN01000001">
    <property type="protein sequence ID" value="SOH92692.1"/>
    <property type="molecule type" value="Genomic_DNA"/>
</dbReference>
<dbReference type="HAMAP" id="MF_01808">
    <property type="entry name" value="Recomb_XerC_XerD"/>
    <property type="match status" value="1"/>
</dbReference>
<feature type="active site" evidence="9">
    <location>
        <position position="165"/>
    </location>
</feature>
<dbReference type="PANTHER" id="PTHR30349">
    <property type="entry name" value="PHAGE INTEGRASE-RELATED"/>
    <property type="match status" value="1"/>
</dbReference>
<dbReference type="GO" id="GO:0007059">
    <property type="term" value="P:chromosome segregation"/>
    <property type="evidence" value="ECO:0007669"/>
    <property type="project" value="UniProtKB-UniRule"/>
</dbReference>
<keyword evidence="5 9" id="KW-0229">DNA integration</keyword>
<keyword evidence="3 9" id="KW-0132">Cell division</keyword>
<feature type="domain" description="Core-binding (CB)" evidence="11">
    <location>
        <begin position="10"/>
        <end position="101"/>
    </location>
</feature>
<keyword evidence="7 9" id="KW-0233">DNA recombination</keyword>
<evidence type="ECO:0000259" key="10">
    <source>
        <dbReference type="PROSITE" id="PS51898"/>
    </source>
</evidence>
<feature type="active site" evidence="9">
    <location>
        <position position="282"/>
    </location>
</feature>
<protein>
    <recommendedName>
        <fullName evidence="9">Tyrosine recombinase XerC</fullName>
    </recommendedName>
</protein>
<evidence type="ECO:0000259" key="11">
    <source>
        <dbReference type="PROSITE" id="PS51900"/>
    </source>
</evidence>
<gene>
    <name evidence="9" type="primary">xerC</name>
    <name evidence="12" type="ORF">SAMN06273572_101540</name>
</gene>
<dbReference type="PANTHER" id="PTHR30349:SF90">
    <property type="entry name" value="TYROSINE RECOMBINASE XERD"/>
    <property type="match status" value="1"/>
</dbReference>
<keyword evidence="6 9" id="KW-0238">DNA-binding</keyword>
<comment type="similarity">
    <text evidence="9">Belongs to the 'phage' integrase family. XerC subfamily.</text>
</comment>
<dbReference type="SUPFAM" id="SSF56349">
    <property type="entry name" value="DNA breaking-rejoining enzymes"/>
    <property type="match status" value="1"/>
</dbReference>
<feature type="domain" description="Tyr recombinase" evidence="10">
    <location>
        <begin position="122"/>
        <end position="304"/>
    </location>
</feature>
<evidence type="ECO:0000256" key="8">
    <source>
        <dbReference type="ARBA" id="ARBA00023306"/>
    </source>
</evidence>
<dbReference type="InterPro" id="IPR023009">
    <property type="entry name" value="Tyrosine_recombinase_XerC/XerD"/>
</dbReference>
<evidence type="ECO:0000256" key="5">
    <source>
        <dbReference type="ARBA" id="ARBA00022908"/>
    </source>
</evidence>
<dbReference type="RefSeq" id="WP_180955865.1">
    <property type="nucleotide sequence ID" value="NZ_OCTN01000001.1"/>
</dbReference>
<dbReference type="Gene3D" id="1.10.150.130">
    <property type="match status" value="1"/>
</dbReference>
<dbReference type="GO" id="GO:0006313">
    <property type="term" value="P:DNA transposition"/>
    <property type="evidence" value="ECO:0007669"/>
    <property type="project" value="UniProtKB-UniRule"/>
</dbReference>
<evidence type="ECO:0000313" key="12">
    <source>
        <dbReference type="EMBL" id="SOH92692.1"/>
    </source>
</evidence>
<evidence type="ECO:0000256" key="2">
    <source>
        <dbReference type="ARBA" id="ARBA00022490"/>
    </source>
</evidence>
<organism evidence="12 13">
    <name type="scientific">Pontivivens marinum</name>
    <dbReference type="NCBI Taxonomy" id="1690039"/>
    <lineage>
        <taxon>Bacteria</taxon>
        <taxon>Pseudomonadati</taxon>
        <taxon>Pseudomonadota</taxon>
        <taxon>Alphaproteobacteria</taxon>
        <taxon>Rhodobacterales</taxon>
        <taxon>Paracoccaceae</taxon>
        <taxon>Pontivivens</taxon>
    </lineage>
</organism>
<accession>A0A2C9CN82</accession>
<dbReference type="InterPro" id="IPR011010">
    <property type="entry name" value="DNA_brk_join_enz"/>
</dbReference>
<keyword evidence="8 9" id="KW-0131">Cell cycle</keyword>
<comment type="function">
    <text evidence="9">Site-specific tyrosine recombinase, which acts by catalyzing the cutting and rejoining of the recombining DNA molecules. The XerC-XerD complex is essential to convert dimers of the bacterial chromosome into monomers to permit their segregation at cell division. It also contributes to the segregational stability of plasmids.</text>
</comment>
<dbReference type="InterPro" id="IPR050090">
    <property type="entry name" value="Tyrosine_recombinase_XerCD"/>
</dbReference>
<dbReference type="PROSITE" id="PS51898">
    <property type="entry name" value="TYR_RECOMBINASE"/>
    <property type="match status" value="1"/>
</dbReference>
<dbReference type="InterPro" id="IPR044068">
    <property type="entry name" value="CB"/>
</dbReference>
<dbReference type="Gene3D" id="1.10.443.10">
    <property type="entry name" value="Intergrase catalytic core"/>
    <property type="match status" value="1"/>
</dbReference>
<keyword evidence="2 9" id="KW-0963">Cytoplasm</keyword>
<dbReference type="InterPro" id="IPR004107">
    <property type="entry name" value="Integrase_SAM-like_N"/>
</dbReference>
<dbReference type="InterPro" id="IPR010998">
    <property type="entry name" value="Integrase_recombinase_N"/>
</dbReference>
<evidence type="ECO:0000256" key="9">
    <source>
        <dbReference type="HAMAP-Rule" id="MF_01808"/>
    </source>
</evidence>
<feature type="active site" description="O-(3'-phospho-DNA)-tyrosine intermediate" evidence="9">
    <location>
        <position position="291"/>
    </location>
</feature>
<dbReference type="Pfam" id="PF02899">
    <property type="entry name" value="Phage_int_SAM_1"/>
    <property type="match status" value="1"/>
</dbReference>
<dbReference type="PROSITE" id="PS51900">
    <property type="entry name" value="CB"/>
    <property type="match status" value="1"/>
</dbReference>